<evidence type="ECO:0000256" key="8">
    <source>
        <dbReference type="ARBA" id="ARBA00022989"/>
    </source>
</evidence>
<dbReference type="Gene3D" id="1.10.760.10">
    <property type="entry name" value="Cytochrome c-like domain"/>
    <property type="match status" value="1"/>
</dbReference>
<keyword evidence="4 11" id="KW-0349">Heme</keyword>
<dbReference type="SUPFAM" id="SSF46626">
    <property type="entry name" value="Cytochrome c"/>
    <property type="match status" value="1"/>
</dbReference>
<dbReference type="PROSITE" id="PS50857">
    <property type="entry name" value="COX2_CUA"/>
    <property type="match status" value="1"/>
</dbReference>
<dbReference type="Pfam" id="PF00116">
    <property type="entry name" value="COX2"/>
    <property type="match status" value="1"/>
</dbReference>
<evidence type="ECO:0000256" key="4">
    <source>
        <dbReference type="ARBA" id="ARBA00022617"/>
    </source>
</evidence>
<keyword evidence="3" id="KW-0813">Transport</keyword>
<keyword evidence="8 12" id="KW-1133">Transmembrane helix</keyword>
<accession>I0IIL4</accession>
<dbReference type="InterPro" id="IPR036257">
    <property type="entry name" value="Cyt_c_oxidase_su2_TM_sf"/>
</dbReference>
<evidence type="ECO:0000256" key="12">
    <source>
        <dbReference type="SAM" id="Phobius"/>
    </source>
</evidence>
<dbReference type="EC" id="1.9.3.1" evidence="15"/>
<dbReference type="Proteomes" id="UP000007881">
    <property type="component" value="Chromosome"/>
</dbReference>
<keyword evidence="9 11" id="KW-0408">Iron</keyword>
<feature type="transmembrane region" description="Helical" evidence="12">
    <location>
        <begin position="83"/>
        <end position="104"/>
    </location>
</feature>
<dbReference type="InterPro" id="IPR009056">
    <property type="entry name" value="Cyt_c-like_dom"/>
</dbReference>
<evidence type="ECO:0000256" key="10">
    <source>
        <dbReference type="ARBA" id="ARBA00023136"/>
    </source>
</evidence>
<evidence type="ECO:0000256" key="1">
    <source>
        <dbReference type="ARBA" id="ARBA00004141"/>
    </source>
</evidence>
<dbReference type="AlphaFoldDB" id="I0IIL4"/>
<keyword evidence="10 12" id="KW-0472">Membrane</keyword>
<dbReference type="HOGENOM" id="CLU_036876_1_0_0"/>
<sequence length="389" mass="43459">MGGIFLFFAACFVAALFVEWMPSDPEIAGGFGYTVDPLYSFIYWTSVFFFIVVGLLMFVFAALGRQRKHERNEVRHGATHNTLLEIGWTTPPLILVLAFFLLGFRGYLDMVTIPGGAGGAYLVDVEAYQWGWQFTYPNGGVNSGGANQVVLDVPAGRPVRFRLSSRDVLHSLYLPDQRIKKDCVPGRYNEMWIEVPVSDQIQPGGVYKDFALRCTEYCGQQHSQMNGILRVWHPDDWAAREEAINTWNKPEADGSRMSPVELGKYVWEQSGGCVSCHSIDGSSGTGPSWKNLYSPGGGDHEHPGIDEIDEAYILESIYYPGNYIVPGYPNQMASYAGQLNYGDVLAVDAFIRSISEGFPEDQIRKEWPAEYDGRTWLDMSNQPTGPPLK</sequence>
<dbReference type="GO" id="GO:0042773">
    <property type="term" value="P:ATP synthesis coupled electron transport"/>
    <property type="evidence" value="ECO:0007669"/>
    <property type="project" value="TreeGrafter"/>
</dbReference>
<comment type="similarity">
    <text evidence="2">Belongs to the cytochrome c oxidase subunit 2 family.</text>
</comment>
<dbReference type="SUPFAM" id="SSF49503">
    <property type="entry name" value="Cupredoxins"/>
    <property type="match status" value="1"/>
</dbReference>
<proteinExistence type="inferred from homology"/>
<evidence type="ECO:0000256" key="5">
    <source>
        <dbReference type="ARBA" id="ARBA00022692"/>
    </source>
</evidence>
<dbReference type="eggNOG" id="COG1622">
    <property type="taxonomic scope" value="Bacteria"/>
</dbReference>
<evidence type="ECO:0000256" key="2">
    <source>
        <dbReference type="ARBA" id="ARBA00007866"/>
    </source>
</evidence>
<dbReference type="SUPFAM" id="SSF81464">
    <property type="entry name" value="Cytochrome c oxidase subunit II-like, transmembrane region"/>
    <property type="match status" value="1"/>
</dbReference>
<dbReference type="InterPro" id="IPR002429">
    <property type="entry name" value="CcO_II-like_C"/>
</dbReference>
<reference evidence="15 16" key="1">
    <citation type="submission" date="2012-02" db="EMBL/GenBank/DDBJ databases">
        <title>Complete genome sequence of Phycisphaera mikurensis NBRC 102666.</title>
        <authorList>
            <person name="Ankai A."/>
            <person name="Hosoyama A."/>
            <person name="Terui Y."/>
            <person name="Sekine M."/>
            <person name="Fukai R."/>
            <person name="Kato Y."/>
            <person name="Nakamura S."/>
            <person name="Yamada-Narita S."/>
            <person name="Kawakoshi A."/>
            <person name="Fukunaga Y."/>
            <person name="Yamazaki S."/>
            <person name="Fujita N."/>
        </authorList>
    </citation>
    <scope>NUCLEOTIDE SEQUENCE [LARGE SCALE GENOMIC DNA]</scope>
    <source>
        <strain evidence="16">NBRC 102666 / KCTC 22515 / FYK2301M01</strain>
    </source>
</reference>
<feature type="domain" description="Cytochrome oxidase subunit II copper A binding" evidence="13">
    <location>
        <begin position="118"/>
        <end position="250"/>
    </location>
</feature>
<keyword evidence="7" id="KW-0249">Electron transport</keyword>
<evidence type="ECO:0000256" key="9">
    <source>
        <dbReference type="ARBA" id="ARBA00023004"/>
    </source>
</evidence>
<gene>
    <name evidence="15" type="primary">ctaC</name>
    <name evidence="15" type="ordered locus">PSMK_29430</name>
</gene>
<comment type="subcellular location">
    <subcellularLocation>
        <location evidence="1">Membrane</location>
        <topology evidence="1">Multi-pass membrane protein</topology>
    </subcellularLocation>
</comment>
<keyword evidence="5 12" id="KW-0812">Transmembrane</keyword>
<dbReference type="InterPro" id="IPR045187">
    <property type="entry name" value="CcO_II"/>
</dbReference>
<dbReference type="GO" id="GO:0004129">
    <property type="term" value="F:cytochrome-c oxidase activity"/>
    <property type="evidence" value="ECO:0007669"/>
    <property type="project" value="InterPro"/>
</dbReference>
<evidence type="ECO:0000313" key="16">
    <source>
        <dbReference type="Proteomes" id="UP000007881"/>
    </source>
</evidence>
<organism evidence="15 16">
    <name type="scientific">Phycisphaera mikurensis (strain NBRC 102666 / KCTC 22515 / FYK2301M01)</name>
    <dbReference type="NCBI Taxonomy" id="1142394"/>
    <lineage>
        <taxon>Bacteria</taxon>
        <taxon>Pseudomonadati</taxon>
        <taxon>Planctomycetota</taxon>
        <taxon>Phycisphaerae</taxon>
        <taxon>Phycisphaerales</taxon>
        <taxon>Phycisphaeraceae</taxon>
        <taxon>Phycisphaera</taxon>
    </lineage>
</organism>
<evidence type="ECO:0000259" key="13">
    <source>
        <dbReference type="PROSITE" id="PS50857"/>
    </source>
</evidence>
<keyword evidence="15" id="KW-0560">Oxidoreductase</keyword>
<dbReference type="eggNOG" id="COG2863">
    <property type="taxonomic scope" value="Bacteria"/>
</dbReference>
<keyword evidence="6 11" id="KW-0479">Metal-binding</keyword>
<evidence type="ECO:0000256" key="3">
    <source>
        <dbReference type="ARBA" id="ARBA00022448"/>
    </source>
</evidence>
<dbReference type="GO" id="GO:0005507">
    <property type="term" value="F:copper ion binding"/>
    <property type="evidence" value="ECO:0007669"/>
    <property type="project" value="InterPro"/>
</dbReference>
<feature type="transmembrane region" description="Helical" evidence="12">
    <location>
        <begin position="41"/>
        <end position="63"/>
    </location>
</feature>
<evidence type="ECO:0000256" key="11">
    <source>
        <dbReference type="PROSITE-ProRule" id="PRU00433"/>
    </source>
</evidence>
<name>I0IIL4_PHYMF</name>
<dbReference type="GO" id="GO:0016020">
    <property type="term" value="C:membrane"/>
    <property type="evidence" value="ECO:0007669"/>
    <property type="project" value="UniProtKB-SubCell"/>
</dbReference>
<dbReference type="InterPro" id="IPR036909">
    <property type="entry name" value="Cyt_c-like_dom_sf"/>
</dbReference>
<dbReference type="PANTHER" id="PTHR22888:SF9">
    <property type="entry name" value="CYTOCHROME C OXIDASE SUBUNIT 2"/>
    <property type="match status" value="1"/>
</dbReference>
<evidence type="ECO:0000313" key="15">
    <source>
        <dbReference type="EMBL" id="BAM05102.1"/>
    </source>
</evidence>
<evidence type="ECO:0000256" key="6">
    <source>
        <dbReference type="ARBA" id="ARBA00022723"/>
    </source>
</evidence>
<dbReference type="GO" id="GO:0016491">
    <property type="term" value="F:oxidoreductase activity"/>
    <property type="evidence" value="ECO:0007669"/>
    <property type="project" value="UniProtKB-KW"/>
</dbReference>
<dbReference type="Pfam" id="PF00034">
    <property type="entry name" value="Cytochrom_C"/>
    <property type="match status" value="1"/>
</dbReference>
<dbReference type="EMBL" id="AP012338">
    <property type="protein sequence ID" value="BAM05102.1"/>
    <property type="molecule type" value="Genomic_DNA"/>
</dbReference>
<dbReference type="KEGG" id="phm:PSMK_29430"/>
<dbReference type="PANTHER" id="PTHR22888">
    <property type="entry name" value="CYTOCHROME C OXIDASE, SUBUNIT II"/>
    <property type="match status" value="1"/>
</dbReference>
<dbReference type="PROSITE" id="PS51007">
    <property type="entry name" value="CYTC"/>
    <property type="match status" value="1"/>
</dbReference>
<dbReference type="Gene3D" id="1.10.287.90">
    <property type="match status" value="1"/>
</dbReference>
<protein>
    <submittedName>
        <fullName evidence="15">Cytochrome c oxidase subunit II</fullName>
        <ecNumber evidence="15">1.9.3.1</ecNumber>
    </submittedName>
</protein>
<dbReference type="GO" id="GO:0020037">
    <property type="term" value="F:heme binding"/>
    <property type="evidence" value="ECO:0007669"/>
    <property type="project" value="InterPro"/>
</dbReference>
<keyword evidence="16" id="KW-1185">Reference proteome</keyword>
<evidence type="ECO:0000259" key="14">
    <source>
        <dbReference type="PROSITE" id="PS51007"/>
    </source>
</evidence>
<dbReference type="InterPro" id="IPR008972">
    <property type="entry name" value="Cupredoxin"/>
</dbReference>
<evidence type="ECO:0000256" key="7">
    <source>
        <dbReference type="ARBA" id="ARBA00022982"/>
    </source>
</evidence>
<dbReference type="Gene3D" id="2.60.40.420">
    <property type="entry name" value="Cupredoxins - blue copper proteins"/>
    <property type="match status" value="1"/>
</dbReference>
<feature type="domain" description="Cytochrome c" evidence="14">
    <location>
        <begin position="258"/>
        <end position="355"/>
    </location>
</feature>
<dbReference type="STRING" id="1142394.PSMK_29430"/>